<keyword evidence="2 5" id="KW-0812">Transmembrane</keyword>
<dbReference type="OrthoDB" id="8048523at2759"/>
<name>A0A6P8DDH4_PUNGR</name>
<dbReference type="InterPro" id="IPR006603">
    <property type="entry name" value="PQ-loop_rpt"/>
</dbReference>
<evidence type="ECO:0000313" key="9">
    <source>
        <dbReference type="RefSeq" id="XP_031394610.1"/>
    </source>
</evidence>
<accession>A0A6P8DDH4</accession>
<dbReference type="Pfam" id="PF04193">
    <property type="entry name" value="PQ-loop"/>
    <property type="match status" value="2"/>
</dbReference>
<feature type="transmembrane region" description="Helical" evidence="5">
    <location>
        <begin position="252"/>
        <end position="269"/>
    </location>
</feature>
<dbReference type="SMART" id="SM00679">
    <property type="entry name" value="CTNS"/>
    <property type="match status" value="2"/>
</dbReference>
<evidence type="ECO:0000313" key="6">
    <source>
        <dbReference type="Proteomes" id="UP000515151"/>
    </source>
</evidence>
<evidence type="ECO:0000256" key="2">
    <source>
        <dbReference type="ARBA" id="ARBA00022692"/>
    </source>
</evidence>
<feature type="transmembrane region" description="Helical" evidence="5">
    <location>
        <begin position="346"/>
        <end position="364"/>
    </location>
</feature>
<dbReference type="GeneID" id="116206022"/>
<dbReference type="FunFam" id="1.20.1280.290:FF:000019">
    <property type="entry name" value="PQ-loop repeat family protein / transmembrane family protein"/>
    <property type="match status" value="1"/>
</dbReference>
<dbReference type="RefSeq" id="XP_031394608.1">
    <property type="nucleotide sequence ID" value="XM_031538748.1"/>
</dbReference>
<dbReference type="PANTHER" id="PTHR16201">
    <property type="entry name" value="SEVEN TRANSMEMBRANE PROTEIN 1-RELATED"/>
    <property type="match status" value="1"/>
</dbReference>
<evidence type="ECO:0000256" key="1">
    <source>
        <dbReference type="ARBA" id="ARBA00004141"/>
    </source>
</evidence>
<organism evidence="6 9">
    <name type="scientific">Punica granatum</name>
    <name type="common">Pomegranate</name>
    <dbReference type="NCBI Taxonomy" id="22663"/>
    <lineage>
        <taxon>Eukaryota</taxon>
        <taxon>Viridiplantae</taxon>
        <taxon>Streptophyta</taxon>
        <taxon>Embryophyta</taxon>
        <taxon>Tracheophyta</taxon>
        <taxon>Spermatophyta</taxon>
        <taxon>Magnoliopsida</taxon>
        <taxon>eudicotyledons</taxon>
        <taxon>Gunneridae</taxon>
        <taxon>Pentapetalae</taxon>
        <taxon>rosids</taxon>
        <taxon>malvids</taxon>
        <taxon>Myrtales</taxon>
        <taxon>Lythraceae</taxon>
        <taxon>Punica</taxon>
    </lineage>
</organism>
<keyword evidence="3 5" id="KW-1133">Transmembrane helix</keyword>
<evidence type="ECO:0000256" key="4">
    <source>
        <dbReference type="ARBA" id="ARBA00023136"/>
    </source>
</evidence>
<evidence type="ECO:0000256" key="5">
    <source>
        <dbReference type="SAM" id="Phobius"/>
    </source>
</evidence>
<dbReference type="AlphaFoldDB" id="A0A6P8DDH4"/>
<dbReference type="RefSeq" id="XP_031394610.1">
    <property type="nucleotide sequence ID" value="XM_031538750.1"/>
</dbReference>
<dbReference type="RefSeq" id="XP_031394609.1">
    <property type="nucleotide sequence ID" value="XM_031538749.1"/>
</dbReference>
<evidence type="ECO:0000313" key="8">
    <source>
        <dbReference type="RefSeq" id="XP_031394609.1"/>
    </source>
</evidence>
<dbReference type="Proteomes" id="UP000515151">
    <property type="component" value="Chromosome 4"/>
</dbReference>
<dbReference type="PANTHER" id="PTHR16201:SF44">
    <property type="entry name" value="SEVEN TRANSMEMBRANE PROTEIN 1"/>
    <property type="match status" value="1"/>
</dbReference>
<protein>
    <submittedName>
        <fullName evidence="7 8">Uncharacterized protein LOC116206022</fullName>
    </submittedName>
</protein>
<reference evidence="6" key="1">
    <citation type="journal article" date="2020" name="Plant Biotechnol. J.">
        <title>The pomegranate (Punica granatum L.) draft genome dissects genetic divergence between soft- and hard-seeded cultivars.</title>
        <authorList>
            <person name="Luo X."/>
            <person name="Li H."/>
            <person name="Wu Z."/>
            <person name="Yao W."/>
            <person name="Zhao P."/>
            <person name="Cao D."/>
            <person name="Yu H."/>
            <person name="Li K."/>
            <person name="Poudel K."/>
            <person name="Zhao D."/>
            <person name="Zhang F."/>
            <person name="Xia X."/>
            <person name="Chen L."/>
            <person name="Wang Q."/>
            <person name="Jing D."/>
            <person name="Cao S."/>
        </authorList>
    </citation>
    <scope>NUCLEOTIDE SEQUENCE [LARGE SCALE GENOMIC DNA]</scope>
</reference>
<evidence type="ECO:0000256" key="3">
    <source>
        <dbReference type="ARBA" id="ARBA00022989"/>
    </source>
</evidence>
<evidence type="ECO:0000313" key="7">
    <source>
        <dbReference type="RefSeq" id="XP_031394608.1"/>
    </source>
</evidence>
<keyword evidence="4 5" id="KW-0472">Membrane</keyword>
<feature type="transmembrane region" description="Helical" evidence="5">
    <location>
        <begin position="35"/>
        <end position="56"/>
    </location>
</feature>
<keyword evidence="6" id="KW-1185">Reference proteome</keyword>
<reference evidence="7 8" key="2">
    <citation type="submission" date="2025-04" db="UniProtKB">
        <authorList>
            <consortium name="RefSeq"/>
        </authorList>
    </citation>
    <scope>IDENTIFICATION</scope>
    <source>
        <tissue evidence="7 8">Leaf</tissue>
    </source>
</reference>
<dbReference type="GO" id="GO:0016020">
    <property type="term" value="C:membrane"/>
    <property type="evidence" value="ECO:0007669"/>
    <property type="project" value="UniProtKB-SubCell"/>
</dbReference>
<feature type="transmembrane region" description="Helical" evidence="5">
    <location>
        <begin position="68"/>
        <end position="86"/>
    </location>
</feature>
<feature type="transmembrane region" description="Helical" evidence="5">
    <location>
        <begin position="306"/>
        <end position="325"/>
    </location>
</feature>
<dbReference type="FunFam" id="1.20.1280.290:FF:000012">
    <property type="entry name" value="Vacuolar membrane PQ loop repeat protein"/>
    <property type="match status" value="1"/>
</dbReference>
<dbReference type="Gene3D" id="1.20.1280.290">
    <property type="match status" value="2"/>
</dbReference>
<proteinExistence type="predicted"/>
<comment type="subcellular location">
    <subcellularLocation>
        <location evidence="1">Membrane</location>
        <topology evidence="1">Multi-pass membrane protein</topology>
    </subcellularLocation>
</comment>
<gene>
    <name evidence="7 8 9" type="primary">LOC116206022</name>
</gene>
<sequence>MGSFNSNMPVCPANQHCSQWARKNMKYCLCNAKDGVSLFLGLVSVISWGVAEVPQIITNYRQKSTEGLSIGFLLTWIIGDLFNLFGCMLEPATLPTQYYMALLYTFTTMILAGQAVYYGHIYPRLKQRRQEYKGLKPNVTESVETDRLRISNGRVKTEKVAGRWRNGSDASDGGQNLTSPIPLPALPANASPGRGLYYVSARSLSSSHTPPTGSFFTQRMGPSSFHTVTAVEEPLLSGSNPQSAPAPKTKNMLCLVSLVMFIGSFNLLSTKDRVKETYGKPSGTVMQVGRKLLQINGGLFEGIGSIGNAEIGTFLGWAMAAIYMGGRLPQICLNIRRGNVEGLNPLMFVFALVGNATYVASILVSSVEWSKIKPNLPWLVDAGGCVLLDFFILAQFIYFQVWRPCDVKDKHEETNAV</sequence>
<feature type="transmembrane region" description="Helical" evidence="5">
    <location>
        <begin position="98"/>
        <end position="119"/>
    </location>
</feature>
<dbReference type="InterPro" id="IPR051415">
    <property type="entry name" value="LAAT-1"/>
</dbReference>
<feature type="transmembrane region" description="Helical" evidence="5">
    <location>
        <begin position="376"/>
        <end position="399"/>
    </location>
</feature>